<dbReference type="OrthoDB" id="602127at2759"/>
<proteinExistence type="inferred from homology"/>
<evidence type="ECO:0000313" key="4">
    <source>
        <dbReference type="EMBL" id="KAF0897195.1"/>
    </source>
</evidence>
<organism evidence="4 5">
    <name type="scientific">Oryza meyeriana var. granulata</name>
    <dbReference type="NCBI Taxonomy" id="110450"/>
    <lineage>
        <taxon>Eukaryota</taxon>
        <taxon>Viridiplantae</taxon>
        <taxon>Streptophyta</taxon>
        <taxon>Embryophyta</taxon>
        <taxon>Tracheophyta</taxon>
        <taxon>Spermatophyta</taxon>
        <taxon>Magnoliopsida</taxon>
        <taxon>Liliopsida</taxon>
        <taxon>Poales</taxon>
        <taxon>Poaceae</taxon>
        <taxon>BOP clade</taxon>
        <taxon>Oryzoideae</taxon>
        <taxon>Oryzeae</taxon>
        <taxon>Oryzinae</taxon>
        <taxon>Oryza</taxon>
        <taxon>Oryza meyeriana</taxon>
    </lineage>
</organism>
<evidence type="ECO:0000256" key="1">
    <source>
        <dbReference type="ARBA" id="ARBA00023015"/>
    </source>
</evidence>
<dbReference type="PANTHER" id="PTHR31636">
    <property type="entry name" value="OSJNBA0084A10.13 PROTEIN-RELATED"/>
    <property type="match status" value="1"/>
</dbReference>
<dbReference type="PROSITE" id="PS50985">
    <property type="entry name" value="GRAS"/>
    <property type="match status" value="1"/>
</dbReference>
<sequence>MYGPKAQDQGMAHHLVQLGPIFLRKIRKLTSIADGPLQRLSTIIVDSLTHRLLSPIQGLAGALIKPSDYFEQSCLRAARYNFANLSPYLSTGFVTINQATMEAVEDERFILLRPVELQVVHIVDLSCSATHPWQWLKLLHDFRRRPKGPPELYLTFVHDDDEFLASMKALLSKEAESLEVSFHFISVMGRLETLDLSNLHSTFKIKYGAAAAISCALQMHGLLVVDDNLSSTGIAQLQQMFNFTQPKQMASSVCSPSSTLNYIQTPSPPCHIPKLLARLLSAIRALKPNIMVIMEQDADHNALLFHDRFVEVLNYYAALFDSFHAVLLPTHRGLMSAYEWKG</sequence>
<keyword evidence="1" id="KW-0805">Transcription regulation</keyword>
<reference evidence="4 5" key="1">
    <citation type="submission" date="2019-11" db="EMBL/GenBank/DDBJ databases">
        <title>Whole genome sequence of Oryza granulata.</title>
        <authorList>
            <person name="Li W."/>
        </authorList>
    </citation>
    <scope>NUCLEOTIDE SEQUENCE [LARGE SCALE GENOMIC DNA]</scope>
    <source>
        <strain evidence="5">cv. Menghai</strain>
        <tissue evidence="4">Leaf</tissue>
    </source>
</reference>
<protein>
    <submittedName>
        <fullName evidence="4">Uncharacterized protein</fullName>
    </submittedName>
</protein>
<gene>
    <name evidence="4" type="ORF">E2562_034240</name>
</gene>
<accession>A0A6G1C954</accession>
<dbReference type="AlphaFoldDB" id="A0A6G1C954"/>
<dbReference type="Proteomes" id="UP000479710">
    <property type="component" value="Unassembled WGS sequence"/>
</dbReference>
<evidence type="ECO:0000256" key="3">
    <source>
        <dbReference type="PROSITE-ProRule" id="PRU01191"/>
    </source>
</evidence>
<comment type="similarity">
    <text evidence="3">Belongs to the GRAS family.</text>
</comment>
<comment type="caution">
    <text evidence="4">The sequence shown here is derived from an EMBL/GenBank/DDBJ whole genome shotgun (WGS) entry which is preliminary data.</text>
</comment>
<feature type="short sequence motif" description="VHIID" evidence="3">
    <location>
        <begin position="120"/>
        <end position="124"/>
    </location>
</feature>
<name>A0A6G1C954_9ORYZ</name>
<dbReference type="EMBL" id="SPHZ02000010">
    <property type="protein sequence ID" value="KAF0897195.1"/>
    <property type="molecule type" value="Genomic_DNA"/>
</dbReference>
<keyword evidence="5" id="KW-1185">Reference proteome</keyword>
<evidence type="ECO:0000313" key="5">
    <source>
        <dbReference type="Proteomes" id="UP000479710"/>
    </source>
</evidence>
<keyword evidence="2" id="KW-0804">Transcription</keyword>
<dbReference type="Pfam" id="PF03514">
    <property type="entry name" value="GRAS"/>
    <property type="match status" value="1"/>
</dbReference>
<evidence type="ECO:0000256" key="2">
    <source>
        <dbReference type="ARBA" id="ARBA00023163"/>
    </source>
</evidence>
<dbReference type="InterPro" id="IPR005202">
    <property type="entry name" value="TF_GRAS"/>
</dbReference>
<comment type="caution">
    <text evidence="3">Lacks conserved residue(s) required for the propagation of feature annotation.</text>
</comment>